<comment type="caution">
    <text evidence="3">The sequence shown here is derived from an EMBL/GenBank/DDBJ whole genome shotgun (WGS) entry which is preliminary data.</text>
</comment>
<evidence type="ECO:0000256" key="1">
    <source>
        <dbReference type="SAM" id="MobiDB-lite"/>
    </source>
</evidence>
<keyword evidence="4" id="KW-1185">Reference proteome</keyword>
<organism evidence="3 4">
    <name type="scientific">Limoniibacter endophyticus</name>
    <dbReference type="NCBI Taxonomy" id="1565040"/>
    <lineage>
        <taxon>Bacteria</taxon>
        <taxon>Pseudomonadati</taxon>
        <taxon>Pseudomonadota</taxon>
        <taxon>Alphaproteobacteria</taxon>
        <taxon>Hyphomicrobiales</taxon>
        <taxon>Bartonellaceae</taxon>
        <taxon>Limoniibacter</taxon>
    </lineage>
</organism>
<feature type="transmembrane region" description="Helical" evidence="2">
    <location>
        <begin position="12"/>
        <end position="34"/>
    </location>
</feature>
<dbReference type="EMBL" id="BMZO01000007">
    <property type="protein sequence ID" value="GHC73609.1"/>
    <property type="molecule type" value="Genomic_DNA"/>
</dbReference>
<gene>
    <name evidence="3" type="ORF">GCM10010136_21850</name>
</gene>
<dbReference type="RefSeq" id="WP_189490052.1">
    <property type="nucleotide sequence ID" value="NZ_BMZO01000007.1"/>
</dbReference>
<reference evidence="3" key="1">
    <citation type="journal article" date="2014" name="Int. J. Syst. Evol. Microbiol.">
        <title>Complete genome sequence of Corynebacterium casei LMG S-19264T (=DSM 44701T), isolated from a smear-ripened cheese.</title>
        <authorList>
            <consortium name="US DOE Joint Genome Institute (JGI-PGF)"/>
            <person name="Walter F."/>
            <person name="Albersmeier A."/>
            <person name="Kalinowski J."/>
            <person name="Ruckert C."/>
        </authorList>
    </citation>
    <scope>NUCLEOTIDE SEQUENCE</scope>
    <source>
        <strain evidence="3">KCTC 42097</strain>
    </source>
</reference>
<evidence type="ECO:0000313" key="3">
    <source>
        <dbReference type="EMBL" id="GHC73609.1"/>
    </source>
</evidence>
<evidence type="ECO:0000313" key="4">
    <source>
        <dbReference type="Proteomes" id="UP000641137"/>
    </source>
</evidence>
<keyword evidence="2" id="KW-0812">Transmembrane</keyword>
<evidence type="ECO:0000256" key="2">
    <source>
        <dbReference type="SAM" id="Phobius"/>
    </source>
</evidence>
<sequence>MFSVRKLIGPGRLKPIAGLIMAVGFTVALVSGLLPGADPASSGHSIAGGPVHQASFTPQGE</sequence>
<name>A0A8J3DPA7_9HYPH</name>
<keyword evidence="2" id="KW-0472">Membrane</keyword>
<protein>
    <submittedName>
        <fullName evidence="3">Uncharacterized protein</fullName>
    </submittedName>
</protein>
<reference evidence="3" key="2">
    <citation type="submission" date="2020-09" db="EMBL/GenBank/DDBJ databases">
        <authorList>
            <person name="Sun Q."/>
            <person name="Kim S."/>
        </authorList>
    </citation>
    <scope>NUCLEOTIDE SEQUENCE</scope>
    <source>
        <strain evidence="3">KCTC 42097</strain>
    </source>
</reference>
<accession>A0A8J3DPA7</accession>
<dbReference type="AlphaFoldDB" id="A0A8J3DPA7"/>
<proteinExistence type="predicted"/>
<dbReference type="Proteomes" id="UP000641137">
    <property type="component" value="Unassembled WGS sequence"/>
</dbReference>
<keyword evidence="2" id="KW-1133">Transmembrane helix</keyword>
<feature type="region of interest" description="Disordered" evidence="1">
    <location>
        <begin position="39"/>
        <end position="61"/>
    </location>
</feature>